<dbReference type="Proteomes" id="UP000003639">
    <property type="component" value="Unassembled WGS sequence"/>
</dbReference>
<dbReference type="EMBL" id="AAXG02000015">
    <property type="protein sequence ID" value="EDM99779.1"/>
    <property type="molecule type" value="Genomic_DNA"/>
</dbReference>
<accession>A6NWC3</accession>
<proteinExistence type="predicted"/>
<sequence>MSSIEIWTLSLPSLLIIKKEYCHNHFHLVLTILE</sequence>
<comment type="caution">
    <text evidence="1">The sequence shown here is derived from an EMBL/GenBank/DDBJ whole genome shotgun (WGS) entry which is preliminary data.</text>
</comment>
<dbReference type="AlphaFoldDB" id="A6NWC3"/>
<evidence type="ECO:0000313" key="1">
    <source>
        <dbReference type="EMBL" id="EDM99779.1"/>
    </source>
</evidence>
<name>A6NWC3_9FIRM</name>
<evidence type="ECO:0000313" key="2">
    <source>
        <dbReference type="Proteomes" id="UP000003639"/>
    </source>
</evidence>
<reference evidence="1 2" key="2">
    <citation type="submission" date="2007-06" db="EMBL/GenBank/DDBJ databases">
        <title>Draft genome sequence of Pseudoflavonifractor capillosus ATCC 29799.</title>
        <authorList>
            <person name="Sudarsanam P."/>
            <person name="Ley R."/>
            <person name="Guruge J."/>
            <person name="Turnbaugh P.J."/>
            <person name="Mahowald M."/>
            <person name="Liep D."/>
            <person name="Gordon J."/>
        </authorList>
    </citation>
    <scope>NUCLEOTIDE SEQUENCE [LARGE SCALE GENOMIC DNA]</scope>
    <source>
        <strain evidence="1 2">ATCC 29799</strain>
    </source>
</reference>
<organism evidence="1 2">
    <name type="scientific">Pseudoflavonifractor capillosus ATCC 29799</name>
    <dbReference type="NCBI Taxonomy" id="411467"/>
    <lineage>
        <taxon>Bacteria</taxon>
        <taxon>Bacillati</taxon>
        <taxon>Bacillota</taxon>
        <taxon>Clostridia</taxon>
        <taxon>Eubacteriales</taxon>
        <taxon>Oscillospiraceae</taxon>
        <taxon>Pseudoflavonifractor</taxon>
    </lineage>
</organism>
<keyword evidence="2" id="KW-1185">Reference proteome</keyword>
<protein>
    <submittedName>
        <fullName evidence="1">Uncharacterized protein</fullName>
    </submittedName>
</protein>
<reference evidence="1 2" key="1">
    <citation type="submission" date="2007-04" db="EMBL/GenBank/DDBJ databases">
        <authorList>
            <person name="Fulton L."/>
            <person name="Clifton S."/>
            <person name="Fulton B."/>
            <person name="Xu J."/>
            <person name="Minx P."/>
            <person name="Pepin K.H."/>
            <person name="Johnson M."/>
            <person name="Thiruvilangam P."/>
            <person name="Bhonagiri V."/>
            <person name="Nash W.E."/>
            <person name="Mardis E.R."/>
            <person name="Wilson R.K."/>
        </authorList>
    </citation>
    <scope>NUCLEOTIDE SEQUENCE [LARGE SCALE GENOMIC DNA]</scope>
    <source>
        <strain evidence="1 2">ATCC 29799</strain>
    </source>
</reference>
<gene>
    <name evidence="1" type="ORF">BACCAP_02515</name>
</gene>